<accession>A0A839Q190</accession>
<feature type="site" description="Important for substrate specificity" evidence="3">
    <location>
        <position position="194"/>
    </location>
</feature>
<gene>
    <name evidence="3" type="primary">mtnP</name>
    <name evidence="6" type="ORF">FHR72_000960</name>
</gene>
<dbReference type="GO" id="GO:0005829">
    <property type="term" value="C:cytosol"/>
    <property type="evidence" value="ECO:0007669"/>
    <property type="project" value="TreeGrafter"/>
</dbReference>
<dbReference type="PANTHER" id="PTHR42679">
    <property type="entry name" value="S-METHYL-5'-THIOADENOSINE PHOSPHORYLASE"/>
    <property type="match status" value="1"/>
</dbReference>
<organism evidence="6 7">
    <name type="scientific">Mycolicibacterium iranicum</name>
    <name type="common">Mycobacterium iranicum</name>
    <dbReference type="NCBI Taxonomy" id="912594"/>
    <lineage>
        <taxon>Bacteria</taxon>
        <taxon>Bacillati</taxon>
        <taxon>Actinomycetota</taxon>
        <taxon>Actinomycetes</taxon>
        <taxon>Mycobacteriales</taxon>
        <taxon>Mycobacteriaceae</taxon>
        <taxon>Mycolicibacterium</taxon>
    </lineage>
</organism>
<comment type="caution">
    <text evidence="3">Lacks conserved residue(s) required for the propagation of feature annotation.</text>
</comment>
<dbReference type="NCBIfam" id="NF005876">
    <property type="entry name" value="PRK07823.1"/>
    <property type="match status" value="1"/>
</dbReference>
<comment type="caution">
    <text evidence="6">The sequence shown here is derived from an EMBL/GenBank/DDBJ whole genome shotgun (WGS) entry which is preliminary data.</text>
</comment>
<reference evidence="6 7" key="1">
    <citation type="submission" date="2020-08" db="EMBL/GenBank/DDBJ databases">
        <title>The Agave Microbiome: Exploring the role of microbial communities in plant adaptations to desert environments.</title>
        <authorList>
            <person name="Partida-Martinez L.P."/>
        </authorList>
    </citation>
    <scope>NUCLEOTIDE SEQUENCE [LARGE SCALE GENOMIC DNA]</scope>
    <source>
        <strain evidence="6 7">AT2.18</strain>
    </source>
</reference>
<sequence>MPTAHAAWGLASQDVTAPSPAAEGRDAPQWGDAHGSDRVLGVIGGSGFYSFFGPDARSVEIDTPYGRPSAPITVGTVGEHEVAFLPRHGIDHEFSPHTVPYRANMWALRVLGVRRIFGPCAVGSLDPELGPGSTVVPDQLVDRTTGRADTYFDSGGIHVGFADPYCPSLRAAATARPGVIDGGAMVVIQGPRFSTRAESKWFAAQGFRLVNMTGYPESVLARELEMCYAAIALVTDVDAGVESGQGVKAVDVFAEFQRNLVPFKQLVHDAIENTDTERTCTHCLPHEGVQLPFDLP</sequence>
<evidence type="ECO:0000256" key="3">
    <source>
        <dbReference type="HAMAP-Rule" id="MF_01963"/>
    </source>
</evidence>
<comment type="function">
    <text evidence="3">Catalyzes the reversible phosphorylation of S-methyl-5'-thioadenosine (MTA) to adenine and 5-methylthioribose-1-phosphate. Involved in the breakdown of MTA, a major by-product of polyamine biosynthesis. Responsible for the first step in the methionine salvage pathway after MTA has been generated from S-adenosylmethionine. Has broad substrate specificity with 6-aminopurine nucleosides as preferred substrates.</text>
</comment>
<proteinExistence type="inferred from homology"/>
<dbReference type="GO" id="GO:0019509">
    <property type="term" value="P:L-methionine salvage from methylthioadenosine"/>
    <property type="evidence" value="ECO:0007669"/>
    <property type="project" value="UniProtKB-UniRule"/>
</dbReference>
<evidence type="ECO:0000256" key="4">
    <source>
        <dbReference type="SAM" id="MobiDB-lite"/>
    </source>
</evidence>
<dbReference type="HAMAP" id="MF_01963">
    <property type="entry name" value="MTAP"/>
    <property type="match status" value="1"/>
</dbReference>
<keyword evidence="7" id="KW-1185">Reference proteome</keyword>
<feature type="binding site" evidence="3">
    <location>
        <begin position="87"/>
        <end position="88"/>
    </location>
    <ligand>
        <name>phosphate</name>
        <dbReference type="ChEBI" id="CHEBI:43474"/>
    </ligand>
</feature>
<dbReference type="InterPro" id="IPR010044">
    <property type="entry name" value="MTAP"/>
</dbReference>
<dbReference type="EC" id="2.4.2.28" evidence="3"/>
<dbReference type="SUPFAM" id="SSF53167">
    <property type="entry name" value="Purine and uridine phosphorylases"/>
    <property type="match status" value="1"/>
</dbReference>
<dbReference type="NCBIfam" id="TIGR01694">
    <property type="entry name" value="MTAP"/>
    <property type="match status" value="1"/>
</dbReference>
<dbReference type="Gene3D" id="3.40.50.1580">
    <property type="entry name" value="Nucleoside phosphorylase domain"/>
    <property type="match status" value="1"/>
</dbReference>
<dbReference type="Proteomes" id="UP000550501">
    <property type="component" value="Unassembled WGS sequence"/>
</dbReference>
<evidence type="ECO:0000256" key="2">
    <source>
        <dbReference type="ARBA" id="ARBA00022679"/>
    </source>
</evidence>
<comment type="similarity">
    <text evidence="3">Belongs to the PNP/MTAP phosphorylase family. MTAP subfamily.</text>
</comment>
<evidence type="ECO:0000313" key="7">
    <source>
        <dbReference type="Proteomes" id="UP000550501"/>
    </source>
</evidence>
<dbReference type="PANTHER" id="PTHR42679:SF2">
    <property type="entry name" value="S-METHYL-5'-THIOADENOSINE PHOSPHORYLASE"/>
    <property type="match status" value="1"/>
</dbReference>
<dbReference type="InterPro" id="IPR035994">
    <property type="entry name" value="Nucleoside_phosphorylase_sf"/>
</dbReference>
<evidence type="ECO:0000256" key="1">
    <source>
        <dbReference type="ARBA" id="ARBA00022676"/>
    </source>
</evidence>
<evidence type="ECO:0000259" key="5">
    <source>
        <dbReference type="Pfam" id="PF01048"/>
    </source>
</evidence>
<dbReference type="UniPathway" id="UPA00904">
    <property type="reaction ID" value="UER00873"/>
</dbReference>
<dbReference type="GO" id="GO:0006166">
    <property type="term" value="P:purine ribonucleoside salvage"/>
    <property type="evidence" value="ECO:0007669"/>
    <property type="project" value="UniProtKB-KW"/>
</dbReference>
<comment type="subunit">
    <text evidence="3">Homohexamer. Dimer of a homotrimer.</text>
</comment>
<name>A0A839Q190_MYCIR</name>
<evidence type="ECO:0000313" key="6">
    <source>
        <dbReference type="EMBL" id="MBB2989497.1"/>
    </source>
</evidence>
<feature type="binding site" evidence="3">
    <location>
        <position position="212"/>
    </location>
    <ligand>
        <name>substrate</name>
    </ligand>
</feature>
<feature type="binding site" evidence="3">
    <location>
        <position position="46"/>
    </location>
    <ligand>
        <name>phosphate</name>
        <dbReference type="ChEBI" id="CHEBI:43474"/>
    </ligand>
</feature>
<keyword evidence="1 3" id="KW-0328">Glycosyltransferase</keyword>
<dbReference type="Pfam" id="PF01048">
    <property type="entry name" value="PNP_UDP_1"/>
    <property type="match status" value="1"/>
</dbReference>
<keyword evidence="3" id="KW-0660">Purine salvage</keyword>
<dbReference type="InterPro" id="IPR000845">
    <property type="entry name" value="Nucleoside_phosphorylase_d"/>
</dbReference>
<protein>
    <recommendedName>
        <fullName evidence="3">S-methyl-5'-thioadenosine phosphorylase</fullName>
        <ecNumber evidence="3">2.4.2.28</ecNumber>
    </recommendedName>
    <alternativeName>
        <fullName evidence="3">5'-methylthioadenosine phosphorylase</fullName>
        <shortName evidence="3">MTA phosphorylase</shortName>
        <shortName evidence="3">MTAP</shortName>
    </alternativeName>
</protein>
<dbReference type="AlphaFoldDB" id="A0A839Q190"/>
<feature type="binding site" evidence="3">
    <location>
        <position position="213"/>
    </location>
    <ligand>
        <name>phosphate</name>
        <dbReference type="ChEBI" id="CHEBI:43474"/>
    </ligand>
</feature>
<feature type="domain" description="Nucleoside phosphorylase" evidence="5">
    <location>
        <begin position="40"/>
        <end position="242"/>
    </location>
</feature>
<feature type="binding site" evidence="3">
    <location>
        <begin position="236"/>
        <end position="238"/>
    </location>
    <ligand>
        <name>substrate</name>
    </ligand>
</feature>
<feature type="region of interest" description="Disordered" evidence="4">
    <location>
        <begin position="1"/>
        <end position="33"/>
    </location>
</feature>
<dbReference type="EMBL" id="JACHVU010000002">
    <property type="protein sequence ID" value="MBB2989497.1"/>
    <property type="molecule type" value="Genomic_DNA"/>
</dbReference>
<feature type="site" description="Important for substrate specificity" evidence="3">
    <location>
        <position position="249"/>
    </location>
</feature>
<comment type="pathway">
    <text evidence="3">Amino-acid biosynthesis; L-methionine biosynthesis via salvage pathway; S-methyl-5-thio-alpha-D-ribose 1-phosphate from S-methyl-5'-thioadenosine (phosphorylase route): step 1/1.</text>
</comment>
<dbReference type="CDD" id="cd09010">
    <property type="entry name" value="MTAP_SsMTAPII_like_MTIP"/>
    <property type="match status" value="1"/>
</dbReference>
<dbReference type="GO" id="GO:0017061">
    <property type="term" value="F:S-methyl-5-thioadenosine phosphorylase activity"/>
    <property type="evidence" value="ECO:0007669"/>
    <property type="project" value="UniProtKB-UniRule"/>
</dbReference>
<comment type="catalytic activity">
    <reaction evidence="3">
        <text>S-methyl-5'-thioadenosine + phosphate = 5-(methylsulfanyl)-alpha-D-ribose 1-phosphate + adenine</text>
        <dbReference type="Rhea" id="RHEA:11852"/>
        <dbReference type="ChEBI" id="CHEBI:16708"/>
        <dbReference type="ChEBI" id="CHEBI:17509"/>
        <dbReference type="ChEBI" id="CHEBI:43474"/>
        <dbReference type="ChEBI" id="CHEBI:58533"/>
        <dbReference type="EC" id="2.4.2.28"/>
    </reaction>
</comment>
<keyword evidence="2 3" id="KW-0808">Transferase</keyword>